<reference evidence="4" key="1">
    <citation type="submission" date="2022-11" db="EMBL/GenBank/DDBJ databases">
        <title>Centuries of genome instability and evolution in soft-shell clam transmissible cancer (bioRxiv).</title>
        <authorList>
            <person name="Hart S.F.M."/>
            <person name="Yonemitsu M.A."/>
            <person name="Giersch R.M."/>
            <person name="Beal B.F."/>
            <person name="Arriagada G."/>
            <person name="Davis B.W."/>
            <person name="Ostrander E.A."/>
            <person name="Goff S.P."/>
            <person name="Metzger M.J."/>
        </authorList>
    </citation>
    <scope>NUCLEOTIDE SEQUENCE</scope>
    <source>
        <strain evidence="4">MELC-2E11</strain>
        <tissue evidence="4">Siphon/mantle</tissue>
    </source>
</reference>
<dbReference type="PROSITE" id="PS51465">
    <property type="entry name" value="KAZAL_2"/>
    <property type="match status" value="1"/>
</dbReference>
<dbReference type="SMART" id="SM00280">
    <property type="entry name" value="KAZAL"/>
    <property type="match status" value="1"/>
</dbReference>
<evidence type="ECO:0000313" key="4">
    <source>
        <dbReference type="EMBL" id="WAR03442.1"/>
    </source>
</evidence>
<dbReference type="Gene3D" id="3.30.60.30">
    <property type="match status" value="1"/>
</dbReference>
<evidence type="ECO:0000256" key="1">
    <source>
        <dbReference type="SAM" id="SignalP"/>
    </source>
</evidence>
<dbReference type="CDD" id="cd00104">
    <property type="entry name" value="KAZAL_FS"/>
    <property type="match status" value="1"/>
</dbReference>
<gene>
    <name evidence="3" type="ORF">MAR_009950</name>
    <name evidence="4" type="ORF">MAR_010000</name>
</gene>
<sequence length="90" mass="9984">MILKGLVLVTIFFAARMDVQCFILCEMPNCTHVEHSPVCGTNQITYNNSCLLERQSTENICLKGDFNPIVKVYDGPCKKHDSTTSGSVIT</sequence>
<evidence type="ECO:0000259" key="2">
    <source>
        <dbReference type="PROSITE" id="PS51465"/>
    </source>
</evidence>
<dbReference type="SUPFAM" id="SSF100895">
    <property type="entry name" value="Kazal-type serine protease inhibitors"/>
    <property type="match status" value="1"/>
</dbReference>
<protein>
    <recommendedName>
        <fullName evidence="2">Kazal-like domain-containing protein</fullName>
    </recommendedName>
</protein>
<feature type="chain" id="PRO_5045034247" description="Kazal-like domain-containing protein" evidence="1">
    <location>
        <begin position="22"/>
        <end position="90"/>
    </location>
</feature>
<proteinExistence type="predicted"/>
<keyword evidence="5" id="KW-1185">Reference proteome</keyword>
<accession>A0ABY7E0B0</accession>
<name>A0ABY7E0B0_MYAAR</name>
<evidence type="ECO:0000313" key="3">
    <source>
        <dbReference type="EMBL" id="WAR03392.1"/>
    </source>
</evidence>
<dbReference type="EMBL" id="CP111015">
    <property type="protein sequence ID" value="WAR03392.1"/>
    <property type="molecule type" value="Genomic_DNA"/>
</dbReference>
<keyword evidence="1" id="KW-0732">Signal</keyword>
<organism evidence="4 5">
    <name type="scientific">Mya arenaria</name>
    <name type="common">Soft-shell clam</name>
    <dbReference type="NCBI Taxonomy" id="6604"/>
    <lineage>
        <taxon>Eukaryota</taxon>
        <taxon>Metazoa</taxon>
        <taxon>Spiralia</taxon>
        <taxon>Lophotrochozoa</taxon>
        <taxon>Mollusca</taxon>
        <taxon>Bivalvia</taxon>
        <taxon>Autobranchia</taxon>
        <taxon>Heteroconchia</taxon>
        <taxon>Euheterodonta</taxon>
        <taxon>Imparidentia</taxon>
        <taxon>Neoheterodontei</taxon>
        <taxon>Myida</taxon>
        <taxon>Myoidea</taxon>
        <taxon>Myidae</taxon>
        <taxon>Mya</taxon>
    </lineage>
</organism>
<dbReference type="Proteomes" id="UP001164746">
    <property type="component" value="Chromosome 4"/>
</dbReference>
<dbReference type="InterPro" id="IPR036058">
    <property type="entry name" value="Kazal_dom_sf"/>
</dbReference>
<dbReference type="Pfam" id="PF07648">
    <property type="entry name" value="Kazal_2"/>
    <property type="match status" value="1"/>
</dbReference>
<dbReference type="InterPro" id="IPR002350">
    <property type="entry name" value="Kazal_dom"/>
</dbReference>
<feature type="signal peptide" evidence="1">
    <location>
        <begin position="1"/>
        <end position="21"/>
    </location>
</feature>
<feature type="domain" description="Kazal-like" evidence="2">
    <location>
        <begin position="22"/>
        <end position="79"/>
    </location>
</feature>
<dbReference type="EMBL" id="CP111015">
    <property type="protein sequence ID" value="WAR03442.1"/>
    <property type="molecule type" value="Genomic_DNA"/>
</dbReference>
<evidence type="ECO:0000313" key="5">
    <source>
        <dbReference type="Proteomes" id="UP001164746"/>
    </source>
</evidence>